<gene>
    <name evidence="1" type="ORF">Mgra_00000902</name>
</gene>
<dbReference type="OrthoDB" id="5873155at2759"/>
<keyword evidence="2" id="KW-1185">Reference proteome</keyword>
<evidence type="ECO:0000313" key="1">
    <source>
        <dbReference type="EMBL" id="KAF7639573.1"/>
    </source>
</evidence>
<reference evidence="1" key="1">
    <citation type="journal article" date="2020" name="Ecol. Evol.">
        <title>Genome structure and content of the rice root-knot nematode (Meloidogyne graminicola).</title>
        <authorList>
            <person name="Phan N.T."/>
            <person name="Danchin E.G.J."/>
            <person name="Klopp C."/>
            <person name="Perfus-Barbeoch L."/>
            <person name="Kozlowski D.K."/>
            <person name="Koutsovoulos G.D."/>
            <person name="Lopez-Roques C."/>
            <person name="Bouchez O."/>
            <person name="Zahm M."/>
            <person name="Besnard G."/>
            <person name="Bellafiore S."/>
        </authorList>
    </citation>
    <scope>NUCLEOTIDE SEQUENCE</scope>
    <source>
        <strain evidence="1">VN-18</strain>
    </source>
</reference>
<accession>A0A8T0A3Q3</accession>
<name>A0A8T0A3Q3_9BILA</name>
<proteinExistence type="predicted"/>
<protein>
    <submittedName>
        <fullName evidence="1">ZP domain-containing protein</fullName>
    </submittedName>
</protein>
<comment type="caution">
    <text evidence="1">The sequence shown here is derived from an EMBL/GenBank/DDBJ whole genome shotgun (WGS) entry which is preliminary data.</text>
</comment>
<dbReference type="AlphaFoldDB" id="A0A8T0A3Q3"/>
<dbReference type="Proteomes" id="UP000605970">
    <property type="component" value="Unassembled WGS sequence"/>
</dbReference>
<dbReference type="EMBL" id="JABEBT010000004">
    <property type="protein sequence ID" value="KAF7639573.1"/>
    <property type="molecule type" value="Genomic_DNA"/>
</dbReference>
<organism evidence="1 2">
    <name type="scientific">Meloidogyne graminicola</name>
    <dbReference type="NCBI Taxonomy" id="189291"/>
    <lineage>
        <taxon>Eukaryota</taxon>
        <taxon>Metazoa</taxon>
        <taxon>Ecdysozoa</taxon>
        <taxon>Nematoda</taxon>
        <taxon>Chromadorea</taxon>
        <taxon>Rhabditida</taxon>
        <taxon>Tylenchina</taxon>
        <taxon>Tylenchomorpha</taxon>
        <taxon>Tylenchoidea</taxon>
        <taxon>Meloidogynidae</taxon>
        <taxon>Meloidogyninae</taxon>
        <taxon>Meloidogyne</taxon>
    </lineage>
</organism>
<sequence>MSILTTKNALERILDNKKVQKTTTEPKKGMIEKVILKEKEPLKLTKESIRTTKELIKATKIFKTVNTTTFNNLKEEKEEPLCTLDVKDKNGVYVLKITSGEELTLTLKLNSLRWKQKINNITIFPRKCYAINLDNGGRYCLTDNGGCAFERGLFPEWKRKNNYIAEF</sequence>
<evidence type="ECO:0000313" key="2">
    <source>
        <dbReference type="Proteomes" id="UP000605970"/>
    </source>
</evidence>